<reference evidence="3" key="1">
    <citation type="journal article" date="2020" name="Nat. Ecol. Evol.">
        <title>Deeply conserved synteny resolves early events in vertebrate evolution.</title>
        <authorList>
            <person name="Simakov O."/>
            <person name="Marletaz F."/>
            <person name="Yue J.X."/>
            <person name="O'Connell B."/>
            <person name="Jenkins J."/>
            <person name="Brandt A."/>
            <person name="Calef R."/>
            <person name="Tung C.H."/>
            <person name="Huang T.K."/>
            <person name="Schmutz J."/>
            <person name="Satoh N."/>
            <person name="Yu J.K."/>
            <person name="Putnam N.H."/>
            <person name="Green R.E."/>
            <person name="Rokhsar D.S."/>
        </authorList>
    </citation>
    <scope>NUCLEOTIDE SEQUENCE [LARGE SCALE GENOMIC DNA]</scope>
    <source>
        <strain evidence="3">S238N-H82</strain>
    </source>
</reference>
<feature type="compositionally biased region" description="Low complexity" evidence="2">
    <location>
        <begin position="50"/>
        <end position="66"/>
    </location>
</feature>
<feature type="region of interest" description="Disordered" evidence="2">
    <location>
        <begin position="1"/>
        <end position="96"/>
    </location>
</feature>
<feature type="compositionally biased region" description="Basic and acidic residues" evidence="2">
    <location>
        <begin position="220"/>
        <end position="230"/>
    </location>
</feature>
<sequence length="354" mass="39996">MTTRKSLSFGGGLSYRKQDNGGQKDSVSNSESEDSVEGDGNPVNSPEFLSSDPSSPARARPAAHHPTGNVTPRRQENTDRNRRKGRTPPPTVPMADKMAQRRQLAEVLANQKQILKRMAKLETMMSDLKNAKQQTRREKQQKLEVPNDVRIMVKQAYDHVINNDGRAKWATDKGMKATLAVNMETTQAIHDHVKGLLPDYGEKILLFNAAVDTYFGSKQKQDKREAEGKAAKHKKQCTRNSRKAQKMKNRLKALRAKQSYTQKKKEDMQRVLQGDFMSSEESDVDDDGVKVYKTRAIPWESDAFGKLKQALDTKYSAIQSDQARRQCIKRIQGPPSTSNLKKPKLSEQDAWITK</sequence>
<dbReference type="KEGG" id="bfo:118403889"/>
<evidence type="ECO:0000256" key="1">
    <source>
        <dbReference type="SAM" id="Coils"/>
    </source>
</evidence>
<dbReference type="Proteomes" id="UP000001554">
    <property type="component" value="Chromosome 16"/>
</dbReference>
<evidence type="ECO:0000256" key="2">
    <source>
        <dbReference type="SAM" id="MobiDB-lite"/>
    </source>
</evidence>
<dbReference type="RefSeq" id="XP_035658635.1">
    <property type="nucleotide sequence ID" value="XM_035802742.1"/>
</dbReference>
<organism evidence="3 4">
    <name type="scientific">Branchiostoma floridae</name>
    <name type="common">Florida lancelet</name>
    <name type="synonym">Amphioxus</name>
    <dbReference type="NCBI Taxonomy" id="7739"/>
    <lineage>
        <taxon>Eukaryota</taxon>
        <taxon>Metazoa</taxon>
        <taxon>Chordata</taxon>
        <taxon>Cephalochordata</taxon>
        <taxon>Leptocardii</taxon>
        <taxon>Amphioxiformes</taxon>
        <taxon>Branchiostomatidae</taxon>
        <taxon>Branchiostoma</taxon>
    </lineage>
</organism>
<dbReference type="AlphaFoldDB" id="A0A9J7HI19"/>
<feature type="coiled-coil region" evidence="1">
    <location>
        <begin position="111"/>
        <end position="145"/>
    </location>
</feature>
<proteinExistence type="predicted"/>
<keyword evidence="3" id="KW-1185">Reference proteome</keyword>
<protein>
    <submittedName>
        <fullName evidence="4">Uncharacterized protein LOC118403889</fullName>
    </submittedName>
</protein>
<keyword evidence="1" id="KW-0175">Coiled coil</keyword>
<feature type="region of interest" description="Disordered" evidence="2">
    <location>
        <begin position="331"/>
        <end position="354"/>
    </location>
</feature>
<reference evidence="4" key="2">
    <citation type="submission" date="2025-08" db="UniProtKB">
        <authorList>
            <consortium name="RefSeq"/>
        </authorList>
    </citation>
    <scope>IDENTIFICATION</scope>
    <source>
        <strain evidence="4">S238N-H82</strain>
        <tissue evidence="4">Testes</tissue>
    </source>
</reference>
<evidence type="ECO:0000313" key="3">
    <source>
        <dbReference type="Proteomes" id="UP000001554"/>
    </source>
</evidence>
<dbReference type="OMA" id="EFVINDM"/>
<feature type="region of interest" description="Disordered" evidence="2">
    <location>
        <begin position="220"/>
        <end position="248"/>
    </location>
</feature>
<evidence type="ECO:0000313" key="4">
    <source>
        <dbReference type="RefSeq" id="XP_035658635.1"/>
    </source>
</evidence>
<feature type="compositionally biased region" description="Basic residues" evidence="2">
    <location>
        <begin position="231"/>
        <end position="248"/>
    </location>
</feature>
<dbReference type="OrthoDB" id="6128751at2759"/>
<name>A0A9J7HI19_BRAFL</name>
<dbReference type="GeneID" id="118403889"/>
<gene>
    <name evidence="4" type="primary">LOC118403889</name>
</gene>
<accession>A0A9J7HI19</accession>